<dbReference type="Proteomes" id="UP000738349">
    <property type="component" value="Unassembled WGS sequence"/>
</dbReference>
<evidence type="ECO:0000256" key="4">
    <source>
        <dbReference type="PIRSR" id="PIRSR606710-1"/>
    </source>
</evidence>
<dbReference type="PANTHER" id="PTHR42812:SF12">
    <property type="entry name" value="BETA-XYLOSIDASE-RELATED"/>
    <property type="match status" value="1"/>
</dbReference>
<protein>
    <submittedName>
        <fullName evidence="8">Glycosyl hydrolase</fullName>
    </submittedName>
</protein>
<dbReference type="InterPro" id="IPR013320">
    <property type="entry name" value="ConA-like_dom_sf"/>
</dbReference>
<dbReference type="InterPro" id="IPR023296">
    <property type="entry name" value="Glyco_hydro_beta-prop_sf"/>
</dbReference>
<gene>
    <name evidence="8" type="ORF">EDB81DRAFT_322906</name>
</gene>
<dbReference type="InterPro" id="IPR051795">
    <property type="entry name" value="Glycosyl_Hydrlase_43"/>
</dbReference>
<evidence type="ECO:0000256" key="2">
    <source>
        <dbReference type="ARBA" id="ARBA00022801"/>
    </source>
</evidence>
<keyword evidence="2 6" id="KW-0378">Hydrolase</keyword>
<evidence type="ECO:0000259" key="7">
    <source>
        <dbReference type="Pfam" id="PF17851"/>
    </source>
</evidence>
<dbReference type="EMBL" id="JAGMUV010000004">
    <property type="protein sequence ID" value="KAH7160658.1"/>
    <property type="molecule type" value="Genomic_DNA"/>
</dbReference>
<dbReference type="Pfam" id="PF17851">
    <property type="entry name" value="GH43_C2"/>
    <property type="match status" value="1"/>
</dbReference>
<dbReference type="Pfam" id="PF04616">
    <property type="entry name" value="Glyco_hydro_43"/>
    <property type="match status" value="1"/>
</dbReference>
<evidence type="ECO:0000313" key="8">
    <source>
        <dbReference type="EMBL" id="KAH7160658.1"/>
    </source>
</evidence>
<feature type="site" description="Important for catalytic activity, responsible for pKa modulation of the active site Glu and correct orientation of both the proton donor and substrate" evidence="5">
    <location>
        <position position="147"/>
    </location>
</feature>
<dbReference type="CDD" id="cd18617">
    <property type="entry name" value="GH43_XynB-like"/>
    <property type="match status" value="1"/>
</dbReference>
<dbReference type="Gene3D" id="2.115.10.20">
    <property type="entry name" value="Glycosyl hydrolase domain, family 43"/>
    <property type="match status" value="1"/>
</dbReference>
<feature type="active site" description="Proton acceptor" evidence="4">
    <location>
        <position position="21"/>
    </location>
</feature>
<dbReference type="GO" id="GO:0005975">
    <property type="term" value="P:carbohydrate metabolic process"/>
    <property type="evidence" value="ECO:0007669"/>
    <property type="project" value="InterPro"/>
</dbReference>
<dbReference type="InterPro" id="IPR041542">
    <property type="entry name" value="GH43_C2"/>
</dbReference>
<evidence type="ECO:0000256" key="3">
    <source>
        <dbReference type="ARBA" id="ARBA00023295"/>
    </source>
</evidence>
<keyword evidence="9" id="KW-1185">Reference proteome</keyword>
<reference evidence="8" key="1">
    <citation type="journal article" date="2021" name="Nat. Commun.">
        <title>Genetic determinants of endophytism in the Arabidopsis root mycobiome.</title>
        <authorList>
            <person name="Mesny F."/>
            <person name="Miyauchi S."/>
            <person name="Thiergart T."/>
            <person name="Pickel B."/>
            <person name="Atanasova L."/>
            <person name="Karlsson M."/>
            <person name="Huettel B."/>
            <person name="Barry K.W."/>
            <person name="Haridas S."/>
            <person name="Chen C."/>
            <person name="Bauer D."/>
            <person name="Andreopoulos W."/>
            <person name="Pangilinan J."/>
            <person name="LaButti K."/>
            <person name="Riley R."/>
            <person name="Lipzen A."/>
            <person name="Clum A."/>
            <person name="Drula E."/>
            <person name="Henrissat B."/>
            <person name="Kohler A."/>
            <person name="Grigoriev I.V."/>
            <person name="Martin F.M."/>
            <person name="Hacquard S."/>
        </authorList>
    </citation>
    <scope>NUCLEOTIDE SEQUENCE</scope>
    <source>
        <strain evidence="8">MPI-CAGE-AT-0147</strain>
    </source>
</reference>
<evidence type="ECO:0000256" key="6">
    <source>
        <dbReference type="RuleBase" id="RU361187"/>
    </source>
</evidence>
<dbReference type="SUPFAM" id="SSF75005">
    <property type="entry name" value="Arabinanase/levansucrase/invertase"/>
    <property type="match status" value="1"/>
</dbReference>
<dbReference type="AlphaFoldDB" id="A0A9P9JCS5"/>
<keyword evidence="3 6" id="KW-0326">Glycosidase</keyword>
<evidence type="ECO:0000313" key="9">
    <source>
        <dbReference type="Proteomes" id="UP000738349"/>
    </source>
</evidence>
<dbReference type="OrthoDB" id="408373at2759"/>
<dbReference type="PANTHER" id="PTHR42812">
    <property type="entry name" value="BETA-XYLOSIDASE"/>
    <property type="match status" value="1"/>
</dbReference>
<proteinExistence type="inferred from homology"/>
<name>A0A9P9JCS5_9HYPO</name>
<feature type="active site" description="Proton donor" evidence="4">
    <location>
        <position position="205"/>
    </location>
</feature>
<evidence type="ECO:0000256" key="1">
    <source>
        <dbReference type="ARBA" id="ARBA00009865"/>
    </source>
</evidence>
<accession>A0A9P9JCS5</accession>
<feature type="domain" description="Beta-xylosidase C-terminal Concanavalin A-like" evidence="7">
    <location>
        <begin position="375"/>
        <end position="545"/>
    </location>
</feature>
<dbReference type="Gene3D" id="2.60.120.200">
    <property type="match status" value="1"/>
</dbReference>
<dbReference type="InterPro" id="IPR006710">
    <property type="entry name" value="Glyco_hydro_43"/>
</dbReference>
<dbReference type="SUPFAM" id="SSF49899">
    <property type="entry name" value="Concanavalin A-like lectins/glucanases"/>
    <property type="match status" value="1"/>
</dbReference>
<comment type="caution">
    <text evidence="8">The sequence shown here is derived from an EMBL/GenBank/DDBJ whole genome shotgun (WGS) entry which is preliminary data.</text>
</comment>
<sequence>MTSKSETVEYRNPIVPGFSPDPSVVYVDGVFYLANSTFHVFPGLPIYASRDLREWTHIGNAINRPEQLSLDSASMVKMPLDTGHFMIGSAGLFAPTIRYHRGRFYVICTNLVALKPPFDAQNFIVSTTDIWAGDWSDPIYIPFNGIDPSLFFDDDDRVYFQGCYRIDRMKQPTCTIKQFEIDPDTGKQLSEVREIWGGHARYDTEGPHIYKVGKWYYLLVAEGGTFEHHMLCISRSENIWGPYEDFEGNPVLTADRTGEYIQNTGHGELFQDGAGKWWAVALAVRNENEGEPLGKDSFVAPLGRESFLAPVDWPEGGWPKIHQPKMEFKAPRAQLPSKDAANGTNQTAEIRSPPGVGNLYIRTPDLSKYRVADDNAEVVALIPSQNDLSTPTGTSSFLGRRQLSLTSVATASLNITSLEKGFRAGLTLYKDHLRHVSLTYESDTRTVSCQAVSLDGDKVFPSQLSIKDDTEKVQFKIVCAQTKWIFYAKEARKEASTGDDEWVELGLVEAWEISAREMTGPMFGVFAHTSGDESEAGAVKFSDFTV</sequence>
<comment type="similarity">
    <text evidence="1 6">Belongs to the glycosyl hydrolase 43 family.</text>
</comment>
<evidence type="ECO:0000256" key="5">
    <source>
        <dbReference type="PIRSR" id="PIRSR606710-2"/>
    </source>
</evidence>
<organism evidence="8 9">
    <name type="scientific">Dactylonectria macrodidyma</name>
    <dbReference type="NCBI Taxonomy" id="307937"/>
    <lineage>
        <taxon>Eukaryota</taxon>
        <taxon>Fungi</taxon>
        <taxon>Dikarya</taxon>
        <taxon>Ascomycota</taxon>
        <taxon>Pezizomycotina</taxon>
        <taxon>Sordariomycetes</taxon>
        <taxon>Hypocreomycetidae</taxon>
        <taxon>Hypocreales</taxon>
        <taxon>Nectriaceae</taxon>
        <taxon>Dactylonectria</taxon>
    </lineage>
</organism>
<dbReference type="GO" id="GO:0004553">
    <property type="term" value="F:hydrolase activity, hydrolyzing O-glycosyl compounds"/>
    <property type="evidence" value="ECO:0007669"/>
    <property type="project" value="InterPro"/>
</dbReference>